<dbReference type="InterPro" id="IPR011009">
    <property type="entry name" value="Kinase-like_dom_sf"/>
</dbReference>
<name>A0A089M725_9BACL</name>
<dbReference type="KEGG" id="pgm:PGRAT_11550"/>
<dbReference type="InterPro" id="IPR050249">
    <property type="entry name" value="Pseudomonas-type_ThrB"/>
</dbReference>
<evidence type="ECO:0000313" key="3">
    <source>
        <dbReference type="EMBL" id="AIQ68175.1"/>
    </source>
</evidence>
<dbReference type="PANTHER" id="PTHR21064">
    <property type="entry name" value="AMINOGLYCOSIDE PHOSPHOTRANSFERASE DOMAIN-CONTAINING PROTEIN-RELATED"/>
    <property type="match status" value="1"/>
</dbReference>
<dbReference type="GO" id="GO:0009088">
    <property type="term" value="P:threonine biosynthetic process"/>
    <property type="evidence" value="ECO:0007669"/>
    <property type="project" value="TreeGrafter"/>
</dbReference>
<keyword evidence="4" id="KW-1185">Reference proteome</keyword>
<dbReference type="OrthoDB" id="4030632at2"/>
<dbReference type="Proteomes" id="UP000029500">
    <property type="component" value="Chromosome"/>
</dbReference>
<evidence type="ECO:0000256" key="1">
    <source>
        <dbReference type="ARBA" id="ARBA00038240"/>
    </source>
</evidence>
<keyword evidence="3" id="KW-0808">Transferase</keyword>
<protein>
    <submittedName>
        <fullName evidence="3">Aminoglycoside phosphotransferase</fullName>
    </submittedName>
</protein>
<reference evidence="3 4" key="1">
    <citation type="submission" date="2014-08" db="EMBL/GenBank/DDBJ databases">
        <title>Comparative genomics of the Paenibacillus odorifer group.</title>
        <authorList>
            <person name="den Bakker H.C."/>
            <person name="Tsai Y.-C."/>
            <person name="Martin N."/>
            <person name="Korlach J."/>
            <person name="Wiedmann M."/>
        </authorList>
    </citation>
    <scope>NUCLEOTIDE SEQUENCE [LARGE SCALE GENOMIC DNA]</scope>
    <source>
        <strain evidence="3 4">DSM 15220</strain>
    </source>
</reference>
<dbReference type="STRING" id="189425.PGRAT_11550"/>
<dbReference type="Pfam" id="PF01636">
    <property type="entry name" value="APH"/>
    <property type="match status" value="1"/>
</dbReference>
<evidence type="ECO:0000259" key="2">
    <source>
        <dbReference type="Pfam" id="PF01636"/>
    </source>
</evidence>
<dbReference type="Gene3D" id="3.90.1200.10">
    <property type="match status" value="1"/>
</dbReference>
<dbReference type="eggNOG" id="COG2334">
    <property type="taxonomic scope" value="Bacteria"/>
</dbReference>
<gene>
    <name evidence="3" type="ORF">PGRAT_11550</name>
</gene>
<dbReference type="EMBL" id="CP009287">
    <property type="protein sequence ID" value="AIQ68175.1"/>
    <property type="molecule type" value="Genomic_DNA"/>
</dbReference>
<dbReference type="GO" id="GO:0004413">
    <property type="term" value="F:homoserine kinase activity"/>
    <property type="evidence" value="ECO:0007669"/>
    <property type="project" value="TreeGrafter"/>
</dbReference>
<dbReference type="HOGENOM" id="CLU_044821_2_1_9"/>
<dbReference type="RefSeq" id="WP_025705590.1">
    <property type="nucleotide sequence ID" value="NZ_CP009287.1"/>
</dbReference>
<dbReference type="AlphaFoldDB" id="A0A089M725"/>
<organism evidence="3 4">
    <name type="scientific">Paenibacillus graminis</name>
    <dbReference type="NCBI Taxonomy" id="189425"/>
    <lineage>
        <taxon>Bacteria</taxon>
        <taxon>Bacillati</taxon>
        <taxon>Bacillota</taxon>
        <taxon>Bacilli</taxon>
        <taxon>Bacillales</taxon>
        <taxon>Paenibacillaceae</taxon>
        <taxon>Paenibacillus</taxon>
    </lineage>
</organism>
<dbReference type="PANTHER" id="PTHR21064:SF6">
    <property type="entry name" value="AMINOGLYCOSIDE PHOSPHOTRANSFERASE DOMAIN-CONTAINING PROTEIN"/>
    <property type="match status" value="1"/>
</dbReference>
<sequence>MDESCCRDHCHDRRHLLNRARRIVLWALPQYDLEWEWIRYIGMSDSVTYQIQTRNAGRFLLRIHRAQVSESEIRSELMLLRMLNGVLHFPVPEGIPGIGGDDLLAVAGEEPEFSWVTLMRWVEGEEAAKDLTEPALLKMGKMMGRLHQAAAQFNPPAGFTRPVWGAESFRGEMIKLEHHYPGFLSKKAWKSYQAAAAKIIAELEKMDVSNDTYGLIHADLHSGNVVFHGDEPHPIDFGRCGYGYYLYDMAGSLLELYPDQRKVFIEGYESVMKLEADYARKLESFFIMVMIGNYCHYAPIPEEAARLREEQPYAQAYIREYLQGTPFVFKRIEPAEA</sequence>
<feature type="domain" description="Aminoglycoside phosphotransferase" evidence="2">
    <location>
        <begin position="45"/>
        <end position="269"/>
    </location>
</feature>
<proteinExistence type="inferred from homology"/>
<dbReference type="InterPro" id="IPR002575">
    <property type="entry name" value="Aminoglycoside_PTrfase"/>
</dbReference>
<dbReference type="SUPFAM" id="SSF56112">
    <property type="entry name" value="Protein kinase-like (PK-like)"/>
    <property type="match status" value="1"/>
</dbReference>
<evidence type="ECO:0000313" key="4">
    <source>
        <dbReference type="Proteomes" id="UP000029500"/>
    </source>
</evidence>
<accession>A0A089M725</accession>
<comment type="similarity">
    <text evidence="1">Belongs to the pseudomonas-type ThrB family.</text>
</comment>